<evidence type="ECO:0000313" key="2">
    <source>
        <dbReference type="EnsemblPlants" id="KRH16024"/>
    </source>
</evidence>
<evidence type="ECO:0000313" key="1">
    <source>
        <dbReference type="EMBL" id="KRH16024.1"/>
    </source>
</evidence>
<dbReference type="PANTHER" id="PTHR47469">
    <property type="entry name" value="MONOOXYGENASE-LIKE"/>
    <property type="match status" value="1"/>
</dbReference>
<dbReference type="STRING" id="3847.K7M6E4"/>
<dbReference type="AlphaFoldDB" id="K7M6E4"/>
<reference evidence="1" key="3">
    <citation type="submission" date="2018-07" db="EMBL/GenBank/DDBJ databases">
        <title>WGS assembly of Glycine max.</title>
        <authorList>
            <person name="Schmutz J."/>
            <person name="Cannon S."/>
            <person name="Schlueter J."/>
            <person name="Ma J."/>
            <person name="Mitros T."/>
            <person name="Nelson W."/>
            <person name="Hyten D."/>
            <person name="Song Q."/>
            <person name="Thelen J."/>
            <person name="Cheng J."/>
            <person name="Xu D."/>
            <person name="Hellsten U."/>
            <person name="May G."/>
            <person name="Yu Y."/>
            <person name="Sakurai T."/>
            <person name="Umezawa T."/>
            <person name="Bhattacharyya M."/>
            <person name="Sandhu D."/>
            <person name="Valliyodan B."/>
            <person name="Lindquist E."/>
            <person name="Peto M."/>
            <person name="Grant D."/>
            <person name="Shu S."/>
            <person name="Goodstein D."/>
            <person name="Barry K."/>
            <person name="Futrell-Griggs M."/>
            <person name="Abernathy B."/>
            <person name="Du J."/>
            <person name="Tian Z."/>
            <person name="Zhu L."/>
            <person name="Gill N."/>
            <person name="Joshi T."/>
            <person name="Libault M."/>
            <person name="Sethuraman A."/>
            <person name="Zhang X."/>
            <person name="Shinozaki K."/>
            <person name="Nguyen H."/>
            <person name="Wing R."/>
            <person name="Cregan P."/>
            <person name="Specht J."/>
            <person name="Grimwood J."/>
            <person name="Rokhsar D."/>
            <person name="Stacey G."/>
            <person name="Shoemaker R."/>
            <person name="Jackson S."/>
        </authorList>
    </citation>
    <scope>NUCLEOTIDE SEQUENCE</scope>
    <source>
        <tissue evidence="1">Callus</tissue>
    </source>
</reference>
<dbReference type="Gene3D" id="3.50.50.60">
    <property type="entry name" value="FAD/NAD(P)-binding domain"/>
    <property type="match status" value="1"/>
</dbReference>
<dbReference type="InterPro" id="IPR053212">
    <property type="entry name" value="DHP_3-monooxygenase"/>
</dbReference>
<reference evidence="2" key="2">
    <citation type="submission" date="2018-02" db="UniProtKB">
        <authorList>
            <consortium name="EnsemblPlants"/>
        </authorList>
    </citation>
    <scope>IDENTIFICATION</scope>
    <source>
        <strain evidence="2">Williams 82</strain>
    </source>
</reference>
<accession>K7M6E4</accession>
<protein>
    <recommendedName>
        <fullName evidence="4">FAD-binding domain-containing protein</fullName>
    </recommendedName>
</protein>
<dbReference type="SMR" id="K7M6E4"/>
<dbReference type="EnsemblPlants" id="KRH16024">
    <property type="protein sequence ID" value="KRH16024"/>
    <property type="gene ID" value="GLYMA_14G127300"/>
</dbReference>
<dbReference type="EMBL" id="CM000847">
    <property type="protein sequence ID" value="KRH16024.1"/>
    <property type="molecule type" value="Genomic_DNA"/>
</dbReference>
<evidence type="ECO:0008006" key="4">
    <source>
        <dbReference type="Google" id="ProtNLM"/>
    </source>
</evidence>
<sequence length="153" mass="17574">MKVSSDMIQKMHQEAEKVWTPELFKVLKETKKPFLNVIYDGEPLGETFWDNVVLVGDVAHPTTPHCLRSTNMSILDVAVLGKCLEKFGAEKLRLALEEYQFIRLPVTSKQVLHAREPFNHKSSKKEDREELLQRNTPFFNHMPLILASILAST</sequence>
<dbReference type="InParanoid" id="K7M6E4"/>
<dbReference type="SUPFAM" id="SSF51905">
    <property type="entry name" value="FAD/NAD(P)-binding domain"/>
    <property type="match status" value="1"/>
</dbReference>
<dbReference type="Proteomes" id="UP000008827">
    <property type="component" value="Chromosome 14"/>
</dbReference>
<gene>
    <name evidence="1" type="ORF">GLYMA_14G127300</name>
</gene>
<dbReference type="Gramene" id="KRH16024">
    <property type="protein sequence ID" value="KRH16024"/>
    <property type="gene ID" value="GLYMA_14G127300"/>
</dbReference>
<dbReference type="HOGENOM" id="CLU_1716505_0_0_1"/>
<keyword evidence="3" id="KW-1185">Reference proteome</keyword>
<evidence type="ECO:0000313" key="3">
    <source>
        <dbReference type="Proteomes" id="UP000008827"/>
    </source>
</evidence>
<dbReference type="OMA" id="REPFNHK"/>
<proteinExistence type="predicted"/>
<dbReference type="InterPro" id="IPR036188">
    <property type="entry name" value="FAD/NAD-bd_sf"/>
</dbReference>
<dbReference type="PANTHER" id="PTHR47469:SF2">
    <property type="entry name" value="OS06G0597600 PROTEIN"/>
    <property type="match status" value="1"/>
</dbReference>
<reference evidence="1 2" key="1">
    <citation type="journal article" date="2010" name="Nature">
        <title>Genome sequence of the palaeopolyploid soybean.</title>
        <authorList>
            <person name="Schmutz J."/>
            <person name="Cannon S.B."/>
            <person name="Schlueter J."/>
            <person name="Ma J."/>
            <person name="Mitros T."/>
            <person name="Nelson W."/>
            <person name="Hyten D.L."/>
            <person name="Song Q."/>
            <person name="Thelen J.J."/>
            <person name="Cheng J."/>
            <person name="Xu D."/>
            <person name="Hellsten U."/>
            <person name="May G.D."/>
            <person name="Yu Y."/>
            <person name="Sakurai T."/>
            <person name="Umezawa T."/>
            <person name="Bhattacharyya M.K."/>
            <person name="Sandhu D."/>
            <person name="Valliyodan B."/>
            <person name="Lindquist E."/>
            <person name="Peto M."/>
            <person name="Grant D."/>
            <person name="Shu S."/>
            <person name="Goodstein D."/>
            <person name="Barry K."/>
            <person name="Futrell-Griggs M."/>
            <person name="Abernathy B."/>
            <person name="Du J."/>
            <person name="Tian Z."/>
            <person name="Zhu L."/>
            <person name="Gill N."/>
            <person name="Joshi T."/>
            <person name="Libault M."/>
            <person name="Sethuraman A."/>
            <person name="Zhang X.-C."/>
            <person name="Shinozaki K."/>
            <person name="Nguyen H.T."/>
            <person name="Wing R.A."/>
            <person name="Cregan P."/>
            <person name="Specht J."/>
            <person name="Grimwood J."/>
            <person name="Rokhsar D."/>
            <person name="Stacey G."/>
            <person name="Shoemaker R.C."/>
            <person name="Jackson S.A."/>
        </authorList>
    </citation>
    <scope>NUCLEOTIDE SEQUENCE [LARGE SCALE GENOMIC DNA]</scope>
    <source>
        <strain evidence="2">cv. Williams 82</strain>
        <tissue evidence="1">Callus</tissue>
    </source>
</reference>
<organism evidence="2">
    <name type="scientific">Glycine max</name>
    <name type="common">Soybean</name>
    <name type="synonym">Glycine hispida</name>
    <dbReference type="NCBI Taxonomy" id="3847"/>
    <lineage>
        <taxon>Eukaryota</taxon>
        <taxon>Viridiplantae</taxon>
        <taxon>Streptophyta</taxon>
        <taxon>Embryophyta</taxon>
        <taxon>Tracheophyta</taxon>
        <taxon>Spermatophyta</taxon>
        <taxon>Magnoliopsida</taxon>
        <taxon>eudicotyledons</taxon>
        <taxon>Gunneridae</taxon>
        <taxon>Pentapetalae</taxon>
        <taxon>rosids</taxon>
        <taxon>fabids</taxon>
        <taxon>Fabales</taxon>
        <taxon>Fabaceae</taxon>
        <taxon>Papilionoideae</taxon>
        <taxon>50 kb inversion clade</taxon>
        <taxon>NPAAA clade</taxon>
        <taxon>indigoferoid/millettioid clade</taxon>
        <taxon>Phaseoleae</taxon>
        <taxon>Glycine</taxon>
        <taxon>Glycine subgen. Soja</taxon>
    </lineage>
</organism>
<dbReference type="PaxDb" id="3847-GLYMA14G15301.1"/>
<name>K7M6E4_SOYBN</name>
<dbReference type="eggNOG" id="KOG2614">
    <property type="taxonomic scope" value="Eukaryota"/>
</dbReference>